<name>A0AAU0N2X8_9GAMM</name>
<gene>
    <name evidence="1" type="ORF">R5R33_01965</name>
</gene>
<dbReference type="KEGG" id="mpaf:R5R33_01965"/>
<dbReference type="EMBL" id="CP137555">
    <property type="protein sequence ID" value="WOX05944.1"/>
    <property type="molecule type" value="Genomic_DNA"/>
</dbReference>
<dbReference type="AlphaFoldDB" id="A0AAU0N2X8"/>
<accession>A0AAU0N2X8</accession>
<organism evidence="1 2">
    <name type="scientific">Microbulbifer pacificus</name>
    <dbReference type="NCBI Taxonomy" id="407164"/>
    <lineage>
        <taxon>Bacteria</taxon>
        <taxon>Pseudomonadati</taxon>
        <taxon>Pseudomonadota</taxon>
        <taxon>Gammaproteobacteria</taxon>
        <taxon>Cellvibrionales</taxon>
        <taxon>Microbulbiferaceae</taxon>
        <taxon>Microbulbifer</taxon>
    </lineage>
</organism>
<sequence>MPGVSAVPSPEVDHLCVGKQGNIDGVIGVMMADKDVGDLFRENTLPFQCI</sequence>
<proteinExistence type="predicted"/>
<evidence type="ECO:0000313" key="2">
    <source>
        <dbReference type="Proteomes" id="UP001302477"/>
    </source>
</evidence>
<reference evidence="1 2" key="1">
    <citation type="submission" date="2023-10" db="EMBL/GenBank/DDBJ databases">
        <title>Description of Microbulbifer bruguierae sp. nov., isolated from the sediments of mangrove plant Bruguiera sexangula and comparative genomic analyses of the genus Microbulbifer.</title>
        <authorList>
            <person name="Long M."/>
        </authorList>
    </citation>
    <scope>NUCLEOTIDE SEQUENCE [LARGE SCALE GENOMIC DNA]</scope>
    <source>
        <strain evidence="1 2">SPO729</strain>
    </source>
</reference>
<keyword evidence="2" id="KW-1185">Reference proteome</keyword>
<evidence type="ECO:0000313" key="1">
    <source>
        <dbReference type="EMBL" id="WOX05944.1"/>
    </source>
</evidence>
<protein>
    <submittedName>
        <fullName evidence="1">Uncharacterized protein</fullName>
    </submittedName>
</protein>
<dbReference type="Proteomes" id="UP001302477">
    <property type="component" value="Chromosome"/>
</dbReference>